<evidence type="ECO:0000313" key="5">
    <source>
        <dbReference type="Proteomes" id="UP000027100"/>
    </source>
</evidence>
<dbReference type="Gene3D" id="3.40.30.10">
    <property type="entry name" value="Glutaredoxin"/>
    <property type="match status" value="1"/>
</dbReference>
<dbReference type="InterPro" id="IPR036282">
    <property type="entry name" value="Glutathione-S-Trfase_C_sf"/>
</dbReference>
<dbReference type="InterPro" id="IPR010987">
    <property type="entry name" value="Glutathione-S-Trfase_C-like"/>
</dbReference>
<dbReference type="SFLD" id="SFLDG00358">
    <property type="entry name" value="Main_(cytGST)"/>
    <property type="match status" value="1"/>
</dbReference>
<evidence type="ECO:0000259" key="2">
    <source>
        <dbReference type="PROSITE" id="PS50404"/>
    </source>
</evidence>
<comment type="caution">
    <text evidence="4">The sequence shown here is derived from an EMBL/GenBank/DDBJ whole genome shotgun (WGS) entry which is preliminary data.</text>
</comment>
<dbReference type="InterPro" id="IPR034345">
    <property type="entry name" value="Gtt2-like_N"/>
</dbReference>
<feature type="domain" description="GST N-terminal" evidence="2">
    <location>
        <begin position="31"/>
        <end position="114"/>
    </location>
</feature>
<dbReference type="PATRIC" id="fig|1280954.3.peg.3781"/>
<keyword evidence="4" id="KW-0808">Transferase</keyword>
<organism evidence="4 5">
    <name type="scientific">Hyphomonas polymorpha PS728</name>
    <dbReference type="NCBI Taxonomy" id="1280954"/>
    <lineage>
        <taxon>Bacteria</taxon>
        <taxon>Pseudomonadati</taxon>
        <taxon>Pseudomonadota</taxon>
        <taxon>Alphaproteobacteria</taxon>
        <taxon>Hyphomonadales</taxon>
        <taxon>Hyphomonadaceae</taxon>
        <taxon>Hyphomonas</taxon>
    </lineage>
</organism>
<reference evidence="4 5" key="1">
    <citation type="journal article" date="2014" name="Antonie Van Leeuwenhoek">
        <title>Hyphomonas beringensis sp. nov. and Hyphomonas chukchiensis sp. nov., isolated from surface seawater of the Bering Sea and Chukchi Sea.</title>
        <authorList>
            <person name="Li C."/>
            <person name="Lai Q."/>
            <person name="Li G."/>
            <person name="Dong C."/>
            <person name="Wang J."/>
            <person name="Liao Y."/>
            <person name="Shao Z."/>
        </authorList>
    </citation>
    <scope>NUCLEOTIDE SEQUENCE [LARGE SCALE GENOMIC DNA]</scope>
    <source>
        <strain evidence="4 5">PS728</strain>
    </source>
</reference>
<evidence type="ECO:0000256" key="1">
    <source>
        <dbReference type="RuleBase" id="RU003494"/>
    </source>
</evidence>
<dbReference type="AlphaFoldDB" id="A0A062VF74"/>
<evidence type="ECO:0000259" key="3">
    <source>
        <dbReference type="PROSITE" id="PS50405"/>
    </source>
</evidence>
<dbReference type="InterPro" id="IPR040079">
    <property type="entry name" value="Glutathione_S-Trfase"/>
</dbReference>
<dbReference type="Proteomes" id="UP000027100">
    <property type="component" value="Unassembled WGS sequence"/>
</dbReference>
<sequence length="236" mass="26010">MLRKGNGARVLTAVPAARKLAANRNSQKRGNVLKLYNTPMPAPNPRRVRMFLSEKGVSIPLVDVALARGEHKAADHIARNSLGQTPVLELDDGTCISETVSICRYLESLYPEPNLFGDGALEQAMIDMWVRRVEFQMMSPAGMFWRHAHPFTAKVVVPQYQEFGASNRGHYERALMWLDGELAGRDYVTGDRFTVADICALSTVDFAAWIGLPVPEGAAHVKAWHARVSARPSAAA</sequence>
<dbReference type="InterPro" id="IPR036249">
    <property type="entry name" value="Thioredoxin-like_sf"/>
</dbReference>
<protein>
    <submittedName>
        <fullName evidence="4">Glutathione S-transferase</fullName>
    </submittedName>
</protein>
<comment type="similarity">
    <text evidence="1">Belongs to the GST superfamily.</text>
</comment>
<dbReference type="PROSITE" id="PS50404">
    <property type="entry name" value="GST_NTER"/>
    <property type="match status" value="1"/>
</dbReference>
<dbReference type="Pfam" id="PF02798">
    <property type="entry name" value="GST_N"/>
    <property type="match status" value="1"/>
</dbReference>
<gene>
    <name evidence="4" type="ORF">HPO_18812</name>
</gene>
<dbReference type="GO" id="GO:0016740">
    <property type="term" value="F:transferase activity"/>
    <property type="evidence" value="ECO:0007669"/>
    <property type="project" value="UniProtKB-KW"/>
</dbReference>
<dbReference type="OrthoDB" id="9794721at2"/>
<feature type="domain" description="GST C-terminal" evidence="3">
    <location>
        <begin position="119"/>
        <end position="236"/>
    </location>
</feature>
<dbReference type="InterPro" id="IPR004045">
    <property type="entry name" value="Glutathione_S-Trfase_N"/>
</dbReference>
<dbReference type="STRING" id="1280954.HPO_18812"/>
<dbReference type="PROSITE" id="PS50405">
    <property type="entry name" value="GST_CTER"/>
    <property type="match status" value="1"/>
</dbReference>
<evidence type="ECO:0000313" key="4">
    <source>
        <dbReference type="EMBL" id="KCZ96646.1"/>
    </source>
</evidence>
<dbReference type="SUPFAM" id="SSF47616">
    <property type="entry name" value="GST C-terminal domain-like"/>
    <property type="match status" value="1"/>
</dbReference>
<dbReference type="PANTHER" id="PTHR44051">
    <property type="entry name" value="GLUTATHIONE S-TRANSFERASE-RELATED"/>
    <property type="match status" value="1"/>
</dbReference>
<name>A0A062VF74_9PROT</name>
<dbReference type="eggNOG" id="COG0625">
    <property type="taxonomic scope" value="Bacteria"/>
</dbReference>
<dbReference type="Gene3D" id="1.20.1050.10">
    <property type="match status" value="1"/>
</dbReference>
<dbReference type="Pfam" id="PF00043">
    <property type="entry name" value="GST_C"/>
    <property type="match status" value="1"/>
</dbReference>
<dbReference type="EMBL" id="ARYM01000040">
    <property type="protein sequence ID" value="KCZ96646.1"/>
    <property type="molecule type" value="Genomic_DNA"/>
</dbReference>
<dbReference type="InterPro" id="IPR004046">
    <property type="entry name" value="GST_C"/>
</dbReference>
<dbReference type="SUPFAM" id="SSF52833">
    <property type="entry name" value="Thioredoxin-like"/>
    <property type="match status" value="1"/>
</dbReference>
<keyword evidence="5" id="KW-1185">Reference proteome</keyword>
<accession>A0A062VF74</accession>
<dbReference type="CDD" id="cd03051">
    <property type="entry name" value="GST_N_GTT2_like"/>
    <property type="match status" value="1"/>
</dbReference>
<proteinExistence type="inferred from homology"/>
<dbReference type="SFLD" id="SFLDS00019">
    <property type="entry name" value="Glutathione_Transferase_(cytos"/>
    <property type="match status" value="1"/>
</dbReference>
<dbReference type="PANTHER" id="PTHR44051:SF8">
    <property type="entry name" value="GLUTATHIONE S-TRANSFERASE GSTA"/>
    <property type="match status" value="1"/>
</dbReference>